<dbReference type="Gene3D" id="3.30.565.10">
    <property type="entry name" value="Histidine kinase-like ATPase, C-terminal domain"/>
    <property type="match status" value="1"/>
</dbReference>
<feature type="domain" description="Histidine kinase" evidence="15">
    <location>
        <begin position="145"/>
        <end position="362"/>
    </location>
</feature>
<dbReference type="OrthoDB" id="9780718at2"/>
<evidence type="ECO:0000256" key="10">
    <source>
        <dbReference type="ARBA" id="ARBA00022840"/>
    </source>
</evidence>
<evidence type="ECO:0000256" key="11">
    <source>
        <dbReference type="ARBA" id="ARBA00022989"/>
    </source>
</evidence>
<dbReference type="Pfam" id="PF00512">
    <property type="entry name" value="HisKA"/>
    <property type="match status" value="1"/>
</dbReference>
<evidence type="ECO:0000259" key="16">
    <source>
        <dbReference type="PROSITE" id="PS50885"/>
    </source>
</evidence>
<dbReference type="SMART" id="SM00304">
    <property type="entry name" value="HAMP"/>
    <property type="match status" value="1"/>
</dbReference>
<keyword evidence="6" id="KW-0808">Transferase</keyword>
<name>A0A410QBD6_9FIRM</name>
<dbReference type="FunFam" id="1.10.287.130:FF:000008">
    <property type="entry name" value="Two-component sensor histidine kinase"/>
    <property type="match status" value="1"/>
</dbReference>
<keyword evidence="18" id="KW-1185">Reference proteome</keyword>
<dbReference type="GO" id="GO:0000155">
    <property type="term" value="F:phosphorelay sensor kinase activity"/>
    <property type="evidence" value="ECO:0007669"/>
    <property type="project" value="InterPro"/>
</dbReference>
<comment type="subcellular location">
    <subcellularLocation>
        <location evidence="2">Cell membrane</location>
        <topology evidence="2">Multi-pass membrane protein</topology>
    </subcellularLocation>
</comment>
<dbReference type="PROSITE" id="PS50885">
    <property type="entry name" value="HAMP"/>
    <property type="match status" value="1"/>
</dbReference>
<dbReference type="InterPro" id="IPR003594">
    <property type="entry name" value="HATPase_dom"/>
</dbReference>
<evidence type="ECO:0000313" key="18">
    <source>
        <dbReference type="Proteomes" id="UP000287969"/>
    </source>
</evidence>
<dbReference type="InterPro" id="IPR036097">
    <property type="entry name" value="HisK_dim/P_sf"/>
</dbReference>
<evidence type="ECO:0000256" key="4">
    <source>
        <dbReference type="ARBA" id="ARBA00022475"/>
    </source>
</evidence>
<dbReference type="PANTHER" id="PTHR45528:SF1">
    <property type="entry name" value="SENSOR HISTIDINE KINASE CPXA"/>
    <property type="match status" value="1"/>
</dbReference>
<keyword evidence="4" id="KW-1003">Cell membrane</keyword>
<dbReference type="Gene3D" id="1.10.287.130">
    <property type="match status" value="1"/>
</dbReference>
<dbReference type="SMART" id="SM00388">
    <property type="entry name" value="HisKA"/>
    <property type="match status" value="1"/>
</dbReference>
<evidence type="ECO:0000256" key="13">
    <source>
        <dbReference type="ARBA" id="ARBA00023136"/>
    </source>
</evidence>
<dbReference type="SUPFAM" id="SSF47384">
    <property type="entry name" value="Homodimeric domain of signal transducing histidine kinase"/>
    <property type="match status" value="1"/>
</dbReference>
<dbReference type="SMART" id="SM00387">
    <property type="entry name" value="HATPase_c"/>
    <property type="match status" value="1"/>
</dbReference>
<evidence type="ECO:0000256" key="2">
    <source>
        <dbReference type="ARBA" id="ARBA00004651"/>
    </source>
</evidence>
<keyword evidence="9 17" id="KW-0418">Kinase</keyword>
<dbReference type="AlphaFoldDB" id="A0A410QBD6"/>
<dbReference type="PANTHER" id="PTHR45528">
    <property type="entry name" value="SENSOR HISTIDINE KINASE CPXA"/>
    <property type="match status" value="1"/>
</dbReference>
<dbReference type="PRINTS" id="PR00344">
    <property type="entry name" value="BCTRLSENSOR"/>
</dbReference>
<proteinExistence type="predicted"/>
<reference evidence="18" key="1">
    <citation type="submission" date="2019-01" db="EMBL/GenBank/DDBJ databases">
        <title>Draft genomes of a novel of Sporanaerobacter strains.</title>
        <authorList>
            <person name="Ma S."/>
        </authorList>
    </citation>
    <scope>NUCLEOTIDE SEQUENCE [LARGE SCALE GENOMIC DNA]</scope>
    <source>
        <strain evidence="18">NJN-17</strain>
    </source>
</reference>
<dbReference type="InterPro" id="IPR003660">
    <property type="entry name" value="HAMP_dom"/>
</dbReference>
<sequence>MKTKFFKSIRWRIIFLFFASVITAVFCVLFLLLIAYNLPRSLLLRQTLSVMKYSVGVTPVVIFVGTILFVFFFFIYMQRMVKYIEEINREIKVISQGQLESHIPVKSDDELGELAKSINLMASQLKNSIEEERNAEKTKNELITSVSHDLRTPLTSILGYLGLISNDDYKDEITMRYYVDIAYNKGKDLKKMIDELFEFTKLNYGGLKVDLKKINLGELLEQLAEEFVPIFKDAGMKYRLDIPEKKVFILADGPLLVRVFENLLINAVRYGKEGKYVDINLRRNGDEAIVDIVNYGEIISQRDLPYIFDRFYRVEKSRSQKTGGTGLGLSISKSIVELHHGSIKAFSGEDKTTFEVALKCENS</sequence>
<organism evidence="17 18">
    <name type="scientific">Acidilutibacter cellobiosedens</name>
    <dbReference type="NCBI Taxonomy" id="2507161"/>
    <lineage>
        <taxon>Bacteria</taxon>
        <taxon>Bacillati</taxon>
        <taxon>Bacillota</taxon>
        <taxon>Tissierellia</taxon>
        <taxon>Tissierellales</taxon>
        <taxon>Acidilutibacteraceae</taxon>
        <taxon>Acidilutibacter</taxon>
    </lineage>
</organism>
<evidence type="ECO:0000256" key="8">
    <source>
        <dbReference type="ARBA" id="ARBA00022741"/>
    </source>
</evidence>
<dbReference type="GO" id="GO:0005524">
    <property type="term" value="F:ATP binding"/>
    <property type="evidence" value="ECO:0007669"/>
    <property type="project" value="UniProtKB-KW"/>
</dbReference>
<evidence type="ECO:0000256" key="14">
    <source>
        <dbReference type="SAM" id="Phobius"/>
    </source>
</evidence>
<gene>
    <name evidence="17" type="ORF">EQM13_06045</name>
</gene>
<feature type="transmembrane region" description="Helical" evidence="14">
    <location>
        <begin position="12"/>
        <end position="36"/>
    </location>
</feature>
<dbReference type="CDD" id="cd00082">
    <property type="entry name" value="HisKA"/>
    <property type="match status" value="1"/>
</dbReference>
<keyword evidence="8" id="KW-0547">Nucleotide-binding</keyword>
<keyword evidence="13 14" id="KW-0472">Membrane</keyword>
<dbReference type="SUPFAM" id="SSF55874">
    <property type="entry name" value="ATPase domain of HSP90 chaperone/DNA topoisomerase II/histidine kinase"/>
    <property type="match status" value="1"/>
</dbReference>
<evidence type="ECO:0000313" key="17">
    <source>
        <dbReference type="EMBL" id="QAT61178.1"/>
    </source>
</evidence>
<dbReference type="FunFam" id="3.30.565.10:FF:000013">
    <property type="entry name" value="Two-component sensor histidine kinase"/>
    <property type="match status" value="1"/>
</dbReference>
<evidence type="ECO:0000256" key="12">
    <source>
        <dbReference type="ARBA" id="ARBA00023012"/>
    </source>
</evidence>
<evidence type="ECO:0000259" key="15">
    <source>
        <dbReference type="PROSITE" id="PS50109"/>
    </source>
</evidence>
<dbReference type="Gene3D" id="6.10.340.10">
    <property type="match status" value="1"/>
</dbReference>
<evidence type="ECO:0000256" key="5">
    <source>
        <dbReference type="ARBA" id="ARBA00022553"/>
    </source>
</evidence>
<dbReference type="InterPro" id="IPR036890">
    <property type="entry name" value="HATPase_C_sf"/>
</dbReference>
<dbReference type="Pfam" id="PF02518">
    <property type="entry name" value="HATPase_c"/>
    <property type="match status" value="1"/>
</dbReference>
<feature type="domain" description="HAMP" evidence="16">
    <location>
        <begin position="78"/>
        <end position="130"/>
    </location>
</feature>
<dbReference type="InterPro" id="IPR050398">
    <property type="entry name" value="HssS/ArlS-like"/>
</dbReference>
<dbReference type="EMBL" id="CP035282">
    <property type="protein sequence ID" value="QAT61178.1"/>
    <property type="molecule type" value="Genomic_DNA"/>
</dbReference>
<dbReference type="CDD" id="cd06225">
    <property type="entry name" value="HAMP"/>
    <property type="match status" value="1"/>
</dbReference>
<evidence type="ECO:0000256" key="7">
    <source>
        <dbReference type="ARBA" id="ARBA00022692"/>
    </source>
</evidence>
<dbReference type="Proteomes" id="UP000287969">
    <property type="component" value="Chromosome"/>
</dbReference>
<evidence type="ECO:0000256" key="6">
    <source>
        <dbReference type="ARBA" id="ARBA00022679"/>
    </source>
</evidence>
<dbReference type="KEGG" id="spoa:EQM13_06045"/>
<dbReference type="PROSITE" id="PS50109">
    <property type="entry name" value="HIS_KIN"/>
    <property type="match status" value="1"/>
</dbReference>
<dbReference type="InterPro" id="IPR005467">
    <property type="entry name" value="His_kinase_dom"/>
</dbReference>
<feature type="transmembrane region" description="Helical" evidence="14">
    <location>
        <begin position="56"/>
        <end position="76"/>
    </location>
</feature>
<protein>
    <recommendedName>
        <fullName evidence="3">histidine kinase</fullName>
        <ecNumber evidence="3">2.7.13.3</ecNumber>
    </recommendedName>
</protein>
<evidence type="ECO:0000256" key="1">
    <source>
        <dbReference type="ARBA" id="ARBA00000085"/>
    </source>
</evidence>
<dbReference type="Pfam" id="PF00672">
    <property type="entry name" value="HAMP"/>
    <property type="match status" value="1"/>
</dbReference>
<comment type="catalytic activity">
    <reaction evidence="1">
        <text>ATP + protein L-histidine = ADP + protein N-phospho-L-histidine.</text>
        <dbReference type="EC" id="2.7.13.3"/>
    </reaction>
</comment>
<evidence type="ECO:0000256" key="3">
    <source>
        <dbReference type="ARBA" id="ARBA00012438"/>
    </source>
</evidence>
<keyword evidence="12" id="KW-0902">Two-component regulatory system</keyword>
<keyword evidence="5" id="KW-0597">Phosphoprotein</keyword>
<keyword evidence="10" id="KW-0067">ATP-binding</keyword>
<dbReference type="InterPro" id="IPR003661">
    <property type="entry name" value="HisK_dim/P_dom"/>
</dbReference>
<evidence type="ECO:0000256" key="9">
    <source>
        <dbReference type="ARBA" id="ARBA00022777"/>
    </source>
</evidence>
<keyword evidence="11 14" id="KW-1133">Transmembrane helix</keyword>
<dbReference type="GO" id="GO:0005886">
    <property type="term" value="C:plasma membrane"/>
    <property type="evidence" value="ECO:0007669"/>
    <property type="project" value="UniProtKB-SubCell"/>
</dbReference>
<dbReference type="SUPFAM" id="SSF158472">
    <property type="entry name" value="HAMP domain-like"/>
    <property type="match status" value="1"/>
</dbReference>
<accession>A0A410QBD6</accession>
<keyword evidence="7 14" id="KW-0812">Transmembrane</keyword>
<dbReference type="InterPro" id="IPR004358">
    <property type="entry name" value="Sig_transdc_His_kin-like_C"/>
</dbReference>
<dbReference type="EC" id="2.7.13.3" evidence="3"/>